<dbReference type="CDD" id="cd01164">
    <property type="entry name" value="FruK_PfkB_like"/>
    <property type="match status" value="1"/>
</dbReference>
<name>A0A6J4TSS5_9BACT</name>
<keyword evidence="5" id="KW-0067">ATP-binding</keyword>
<dbReference type="SUPFAM" id="SSF53613">
    <property type="entry name" value="Ribokinase-like"/>
    <property type="match status" value="1"/>
</dbReference>
<evidence type="ECO:0000256" key="5">
    <source>
        <dbReference type="ARBA" id="ARBA00022840"/>
    </source>
</evidence>
<gene>
    <name evidence="8" type="ORF">AVDCRST_MAG73-861</name>
</gene>
<evidence type="ECO:0000256" key="6">
    <source>
        <dbReference type="PIRNR" id="PIRNR000535"/>
    </source>
</evidence>
<keyword evidence="3" id="KW-0547">Nucleotide-binding</keyword>
<dbReference type="NCBIfam" id="TIGR03168">
    <property type="entry name" value="1-PFK"/>
    <property type="match status" value="1"/>
</dbReference>
<keyword evidence="4 8" id="KW-0418">Kinase</keyword>
<evidence type="ECO:0000256" key="3">
    <source>
        <dbReference type="ARBA" id="ARBA00022741"/>
    </source>
</evidence>
<dbReference type="InterPro" id="IPR011611">
    <property type="entry name" value="PfkB_dom"/>
</dbReference>
<proteinExistence type="inferred from homology"/>
<evidence type="ECO:0000256" key="2">
    <source>
        <dbReference type="ARBA" id="ARBA00022679"/>
    </source>
</evidence>
<accession>A0A6J4TSS5</accession>
<dbReference type="PANTHER" id="PTHR46566:SF2">
    <property type="entry name" value="ATP-DEPENDENT 6-PHOSPHOFRUCTOKINASE ISOZYME 2"/>
    <property type="match status" value="1"/>
</dbReference>
<keyword evidence="2 6" id="KW-0808">Transferase</keyword>
<dbReference type="EMBL" id="CADCWE010000047">
    <property type="protein sequence ID" value="CAA9529922.1"/>
    <property type="molecule type" value="Genomic_DNA"/>
</dbReference>
<evidence type="ECO:0000313" key="8">
    <source>
        <dbReference type="EMBL" id="CAA9529922.1"/>
    </source>
</evidence>
<feature type="domain" description="Carbohydrate kinase PfkB" evidence="7">
    <location>
        <begin position="11"/>
        <end position="292"/>
    </location>
</feature>
<dbReference type="GO" id="GO:0008662">
    <property type="term" value="F:1-phosphofructokinase activity"/>
    <property type="evidence" value="ECO:0007669"/>
    <property type="project" value="UniProtKB-EC"/>
</dbReference>
<dbReference type="PIRSF" id="PIRSF000535">
    <property type="entry name" value="1PFK/6PFK/LacC"/>
    <property type="match status" value="1"/>
</dbReference>
<dbReference type="PROSITE" id="PS00583">
    <property type="entry name" value="PFKB_KINASES_1"/>
    <property type="match status" value="1"/>
</dbReference>
<evidence type="ECO:0000256" key="1">
    <source>
        <dbReference type="ARBA" id="ARBA00010688"/>
    </source>
</evidence>
<dbReference type="InterPro" id="IPR029056">
    <property type="entry name" value="Ribokinase-like"/>
</dbReference>
<evidence type="ECO:0000259" key="7">
    <source>
        <dbReference type="Pfam" id="PF00294"/>
    </source>
</evidence>
<comment type="similarity">
    <text evidence="1">Belongs to the carbohydrate kinase PfkB family.</text>
</comment>
<sequence>MRCLAVTCNAAIDTTYVLDRFAPGEIHRVARVASSPGGKGNNVARVLATLGHTVTATGFAGGHAGRFIAEGLARAGVEPDFVAVEGESRVCLTLVETATGVVSEIREPGVRVAAADADRLLDRVAALARNAGAVVVSGSLAPGLPDDFYARLLTAARAAGAFVALDTSGQALRRGISGRPDLIAPNRNELAGLLDRAVDTGVDDLITAASADLIGPVLAEDALVLLSLGPAGAVLIGHRGAFRAEAPAVDVVNTVGCGDALLAGFLDARARGAVDTGALADAVAVGTAAALRAEIGAVSLADVARLRPGVRVREPVAR</sequence>
<dbReference type="PANTHER" id="PTHR46566">
    <property type="entry name" value="1-PHOSPHOFRUCTOKINASE-RELATED"/>
    <property type="match status" value="1"/>
</dbReference>
<organism evidence="8">
    <name type="scientific">uncultured Thermomicrobiales bacterium</name>
    <dbReference type="NCBI Taxonomy" id="1645740"/>
    <lineage>
        <taxon>Bacteria</taxon>
        <taxon>Pseudomonadati</taxon>
        <taxon>Thermomicrobiota</taxon>
        <taxon>Thermomicrobia</taxon>
        <taxon>Thermomicrobiales</taxon>
        <taxon>environmental samples</taxon>
    </lineage>
</organism>
<reference evidence="8" key="1">
    <citation type="submission" date="2020-02" db="EMBL/GenBank/DDBJ databases">
        <authorList>
            <person name="Meier V. D."/>
        </authorList>
    </citation>
    <scope>NUCLEOTIDE SEQUENCE</scope>
    <source>
        <strain evidence="8">AVDCRST_MAG73</strain>
    </source>
</reference>
<dbReference type="InterPro" id="IPR017583">
    <property type="entry name" value="Tagatose/fructose_Pkinase"/>
</dbReference>
<dbReference type="GO" id="GO:0005524">
    <property type="term" value="F:ATP binding"/>
    <property type="evidence" value="ECO:0007669"/>
    <property type="project" value="UniProtKB-KW"/>
</dbReference>
<dbReference type="Pfam" id="PF00294">
    <property type="entry name" value="PfkB"/>
    <property type="match status" value="1"/>
</dbReference>
<dbReference type="GO" id="GO:0005829">
    <property type="term" value="C:cytosol"/>
    <property type="evidence" value="ECO:0007669"/>
    <property type="project" value="TreeGrafter"/>
</dbReference>
<evidence type="ECO:0000256" key="4">
    <source>
        <dbReference type="ARBA" id="ARBA00022777"/>
    </source>
</evidence>
<dbReference type="EC" id="2.7.1.56" evidence="8"/>
<dbReference type="AlphaFoldDB" id="A0A6J4TSS5"/>
<dbReference type="Gene3D" id="3.40.1190.20">
    <property type="match status" value="1"/>
</dbReference>
<protein>
    <submittedName>
        <fullName evidence="8">1-phosphofructokinase</fullName>
        <ecNumber evidence="8">2.7.1.56</ecNumber>
    </submittedName>
</protein>
<dbReference type="InterPro" id="IPR002173">
    <property type="entry name" value="Carboh/pur_kinase_PfkB_CS"/>
</dbReference>